<gene>
    <name evidence="1" type="ORF">G2W53_017995</name>
</gene>
<name>A0A834TUB5_9FABA</name>
<keyword evidence="2" id="KW-1185">Reference proteome</keyword>
<evidence type="ECO:0000313" key="1">
    <source>
        <dbReference type="EMBL" id="KAF7826831.1"/>
    </source>
</evidence>
<protein>
    <submittedName>
        <fullName evidence="1">Ribonuclease H</fullName>
    </submittedName>
</protein>
<dbReference type="EMBL" id="JAAIUW010000006">
    <property type="protein sequence ID" value="KAF7826831.1"/>
    <property type="molecule type" value="Genomic_DNA"/>
</dbReference>
<organism evidence="1 2">
    <name type="scientific">Senna tora</name>
    <dbReference type="NCBI Taxonomy" id="362788"/>
    <lineage>
        <taxon>Eukaryota</taxon>
        <taxon>Viridiplantae</taxon>
        <taxon>Streptophyta</taxon>
        <taxon>Embryophyta</taxon>
        <taxon>Tracheophyta</taxon>
        <taxon>Spermatophyta</taxon>
        <taxon>Magnoliopsida</taxon>
        <taxon>eudicotyledons</taxon>
        <taxon>Gunneridae</taxon>
        <taxon>Pentapetalae</taxon>
        <taxon>rosids</taxon>
        <taxon>fabids</taxon>
        <taxon>Fabales</taxon>
        <taxon>Fabaceae</taxon>
        <taxon>Caesalpinioideae</taxon>
        <taxon>Cassia clade</taxon>
        <taxon>Senna</taxon>
    </lineage>
</organism>
<proteinExistence type="predicted"/>
<dbReference type="OrthoDB" id="1436718at2759"/>
<accession>A0A834TUB5</accession>
<sequence>MKDWNQNTFEDIKQRKNKITRRLHGIHAAIDKKYNPFLEKLGKELNKELEDVLSQEEELWFQKARCTWIRDGDRNTKYYHTKAITRRRENKITMLKNRNGDWTETKEEVKSIIVDFYKELFKEDQPIRDVEAFTPCWPHADQSTWDRLSSPFLEEEVKSAVFSIGGTKAPGSDGFPASFYHQNWSTTSGSILNLVNSIRRSQTIGRYHGAKITHGRQKRSNFRHIFDKVQMRLASWKANSLSLVGRATLAQTVQYEACCYREGKRFGFKTVERNFQGLARVLPECSLGSGCNGLDIDMWLDQWVPNIRKLKEVKMVNDTTGCYSNNLIQFVDNQGQWNYDMLSSLLPNDVIYKINNVNPPNESLGLDLPIWCPEANGKFSTCGAYYSI</sequence>
<evidence type="ECO:0000313" key="2">
    <source>
        <dbReference type="Proteomes" id="UP000634136"/>
    </source>
</evidence>
<comment type="caution">
    <text evidence="1">The sequence shown here is derived from an EMBL/GenBank/DDBJ whole genome shotgun (WGS) entry which is preliminary data.</text>
</comment>
<reference evidence="1" key="1">
    <citation type="submission" date="2020-09" db="EMBL/GenBank/DDBJ databases">
        <title>Genome-Enabled Discovery of Anthraquinone Biosynthesis in Senna tora.</title>
        <authorList>
            <person name="Kang S.-H."/>
            <person name="Pandey R.P."/>
            <person name="Lee C.-M."/>
            <person name="Sim J.-S."/>
            <person name="Jeong J.-T."/>
            <person name="Choi B.-S."/>
            <person name="Jung M."/>
            <person name="Ginzburg D."/>
            <person name="Zhao K."/>
            <person name="Won S.Y."/>
            <person name="Oh T.-J."/>
            <person name="Yu Y."/>
            <person name="Kim N.-H."/>
            <person name="Lee O.R."/>
            <person name="Lee T.-H."/>
            <person name="Bashyal P."/>
            <person name="Kim T.-S."/>
            <person name="Lee W.-H."/>
            <person name="Kawkins C."/>
            <person name="Kim C.-K."/>
            <person name="Kim J.S."/>
            <person name="Ahn B.O."/>
            <person name="Rhee S.Y."/>
            <person name="Sohng J.K."/>
        </authorList>
    </citation>
    <scope>NUCLEOTIDE SEQUENCE</scope>
    <source>
        <tissue evidence="1">Leaf</tissue>
    </source>
</reference>
<dbReference type="Proteomes" id="UP000634136">
    <property type="component" value="Unassembled WGS sequence"/>
</dbReference>
<dbReference type="AlphaFoldDB" id="A0A834TUB5"/>